<accession>A0A5J5CHD5</accession>
<evidence type="ECO:0000313" key="2">
    <source>
        <dbReference type="Proteomes" id="UP000327493"/>
    </source>
</evidence>
<dbReference type="Proteomes" id="UP000327493">
    <property type="component" value="Chromosome 23"/>
</dbReference>
<protein>
    <submittedName>
        <fullName evidence="1">Uncharacterized protein</fullName>
    </submittedName>
</protein>
<reference evidence="1 2" key="1">
    <citation type="submission" date="2019-08" db="EMBL/GenBank/DDBJ databases">
        <title>A chromosome-level genome assembly, high-density linkage maps, and genome scans reveal the genomic architecture of hybrid incompatibilities underlying speciation via character displacement in darters (Percidae: Etheostominae).</title>
        <authorList>
            <person name="Moran R.L."/>
            <person name="Catchen J.M."/>
            <person name="Fuller R.C."/>
        </authorList>
    </citation>
    <scope>NUCLEOTIDE SEQUENCE [LARGE SCALE GENOMIC DNA]</scope>
    <source>
        <strain evidence="1">EspeVRDwgs_2016</strain>
        <tissue evidence="1">Muscle</tissue>
    </source>
</reference>
<gene>
    <name evidence="1" type="ORF">FQN60_005424</name>
</gene>
<dbReference type="EMBL" id="VOFY01000023">
    <property type="protein sequence ID" value="KAA8579889.1"/>
    <property type="molecule type" value="Genomic_DNA"/>
</dbReference>
<name>A0A5J5CHD5_9PERO</name>
<sequence>MFLKTVNRVYIQKNLKSKFTFSSLKSFQFFLCHCYVPERSRSKEET</sequence>
<keyword evidence="2" id="KW-1185">Reference proteome</keyword>
<proteinExistence type="predicted"/>
<comment type="caution">
    <text evidence="1">The sequence shown here is derived from an EMBL/GenBank/DDBJ whole genome shotgun (WGS) entry which is preliminary data.</text>
</comment>
<organism evidence="1 2">
    <name type="scientific">Etheostoma spectabile</name>
    <name type="common">orangethroat darter</name>
    <dbReference type="NCBI Taxonomy" id="54343"/>
    <lineage>
        <taxon>Eukaryota</taxon>
        <taxon>Metazoa</taxon>
        <taxon>Chordata</taxon>
        <taxon>Craniata</taxon>
        <taxon>Vertebrata</taxon>
        <taxon>Euteleostomi</taxon>
        <taxon>Actinopterygii</taxon>
        <taxon>Neopterygii</taxon>
        <taxon>Teleostei</taxon>
        <taxon>Neoteleostei</taxon>
        <taxon>Acanthomorphata</taxon>
        <taxon>Eupercaria</taxon>
        <taxon>Perciformes</taxon>
        <taxon>Percoidei</taxon>
        <taxon>Percidae</taxon>
        <taxon>Etheostomatinae</taxon>
        <taxon>Etheostoma</taxon>
    </lineage>
</organism>
<evidence type="ECO:0000313" key="1">
    <source>
        <dbReference type="EMBL" id="KAA8579889.1"/>
    </source>
</evidence>
<dbReference type="AlphaFoldDB" id="A0A5J5CHD5"/>